<reference evidence="6 7" key="1">
    <citation type="submission" date="2019-07" db="EMBL/GenBank/DDBJ databases">
        <title>Annotation for the trematode Paragonimus westermani.</title>
        <authorList>
            <person name="Choi Y.-J."/>
        </authorList>
    </citation>
    <scope>NUCLEOTIDE SEQUENCE [LARGE SCALE GENOMIC DNA]</scope>
    <source>
        <strain evidence="6">180907_Pwestermani</strain>
    </source>
</reference>
<keyword evidence="7" id="KW-1185">Reference proteome</keyword>
<gene>
    <name evidence="6" type="ORF">P879_07958</name>
</gene>
<accession>A0A8T0DFE0</accession>
<comment type="similarity">
    <text evidence="1">Belongs to the CCDC25 family.</text>
</comment>
<organism evidence="6 7">
    <name type="scientific">Paragonimus westermani</name>
    <dbReference type="NCBI Taxonomy" id="34504"/>
    <lineage>
        <taxon>Eukaryota</taxon>
        <taxon>Metazoa</taxon>
        <taxon>Spiralia</taxon>
        <taxon>Lophotrochozoa</taxon>
        <taxon>Platyhelminthes</taxon>
        <taxon>Trematoda</taxon>
        <taxon>Digenea</taxon>
        <taxon>Plagiorchiida</taxon>
        <taxon>Troglotremata</taxon>
        <taxon>Troglotrematidae</taxon>
        <taxon>Paragonimus</taxon>
    </lineage>
</organism>
<evidence type="ECO:0000313" key="6">
    <source>
        <dbReference type="EMBL" id="KAF8565477.1"/>
    </source>
</evidence>
<evidence type="ECO:0000256" key="4">
    <source>
        <dbReference type="SAM" id="MobiDB-lite"/>
    </source>
</evidence>
<dbReference type="Pfam" id="PF05670">
    <property type="entry name" value="NFACT-R_1"/>
    <property type="match status" value="1"/>
</dbReference>
<evidence type="ECO:0000256" key="3">
    <source>
        <dbReference type="ARBA" id="ARBA00024214"/>
    </source>
</evidence>
<feature type="domain" description="NFACT RNA-binding" evidence="5">
    <location>
        <begin position="1"/>
        <end position="111"/>
    </location>
</feature>
<evidence type="ECO:0000259" key="5">
    <source>
        <dbReference type="Pfam" id="PF05670"/>
    </source>
</evidence>
<protein>
    <recommendedName>
        <fullName evidence="2">Coiled-coil domain-containing protein 25</fullName>
    </recommendedName>
</protein>
<dbReference type="OrthoDB" id="200398at2759"/>
<comment type="caution">
    <text evidence="6">The sequence shown here is derived from an EMBL/GenBank/DDBJ whole genome shotgun (WGS) entry which is preliminary data.</text>
</comment>
<dbReference type="InterPro" id="IPR008532">
    <property type="entry name" value="NFACT_RNA-bd"/>
</dbReference>
<dbReference type="PANTHER" id="PTHR13049:SF2">
    <property type="entry name" value="COILED-COIL DOMAIN-CONTAINING PROTEIN 25"/>
    <property type="match status" value="1"/>
</dbReference>
<name>A0A8T0DFE0_9TREM</name>
<evidence type="ECO:0000256" key="2">
    <source>
        <dbReference type="ARBA" id="ARBA00016700"/>
    </source>
</evidence>
<feature type="region of interest" description="Disordered" evidence="4">
    <location>
        <begin position="140"/>
        <end position="178"/>
    </location>
</feature>
<dbReference type="Proteomes" id="UP000699462">
    <property type="component" value="Unassembled WGS sequence"/>
</dbReference>
<evidence type="ECO:0000256" key="1">
    <source>
        <dbReference type="ARBA" id="ARBA00008998"/>
    </source>
</evidence>
<dbReference type="EMBL" id="JTDF01006669">
    <property type="protein sequence ID" value="KAF8565477.1"/>
    <property type="molecule type" value="Genomic_DNA"/>
</dbReference>
<dbReference type="PANTHER" id="PTHR13049">
    <property type="entry name" value="DUF814-RELATED"/>
    <property type="match status" value="1"/>
</dbReference>
<comment type="subunit">
    <text evidence="3">Interacts (via cytoplasmic region) with ILK.</text>
</comment>
<evidence type="ECO:0000313" key="7">
    <source>
        <dbReference type="Proteomes" id="UP000699462"/>
    </source>
</evidence>
<proteinExistence type="inferred from homology"/>
<dbReference type="AlphaFoldDB" id="A0A8T0DFE0"/>
<sequence>MVLFYKCELVQPPYILYMGADKNENEELIRWGWPEDVWFHVDKMSSAHVYLRLREGETLDDVPNVVLQDCAQLVKDNSIQGCKLNDVTVVYTMWENLKKTGDMAVGQVGFHSNKAVRKITVDKRSSEVIKRLERTKEDRPNFDLKTEREERDQRMRAKERAAQLARRKAEREAQKIREAEAERRSYDRLFVESKMRTNEDGYDSDDFM</sequence>
<dbReference type="InterPro" id="IPR039730">
    <property type="entry name" value="Jlp2/Ccd25"/>
</dbReference>